<dbReference type="InterPro" id="IPR013563">
    <property type="entry name" value="Oligopep_ABC_C"/>
</dbReference>
<proteinExistence type="inferred from homology"/>
<feature type="domain" description="ABC transporter" evidence="8">
    <location>
        <begin position="7"/>
        <end position="273"/>
    </location>
</feature>
<dbReference type="Pfam" id="PF08352">
    <property type="entry name" value="oligo_HPY"/>
    <property type="match status" value="2"/>
</dbReference>
<dbReference type="PANTHER" id="PTHR43297:SF2">
    <property type="entry name" value="DIPEPTIDE TRANSPORT ATP-BINDING PROTEIN DPPD"/>
    <property type="match status" value="1"/>
</dbReference>
<evidence type="ECO:0000256" key="4">
    <source>
        <dbReference type="ARBA" id="ARBA00022475"/>
    </source>
</evidence>
<dbReference type="PROSITE" id="PS00211">
    <property type="entry name" value="ABC_TRANSPORTER_1"/>
    <property type="match status" value="2"/>
</dbReference>
<feature type="domain" description="ABC transporter" evidence="8">
    <location>
        <begin position="313"/>
        <end position="566"/>
    </location>
</feature>
<dbReference type="EMBL" id="JACTUZ010000010">
    <property type="protein sequence ID" value="MBC9176254.1"/>
    <property type="molecule type" value="Genomic_DNA"/>
</dbReference>
<dbReference type="PROSITE" id="PS50893">
    <property type="entry name" value="ABC_TRANSPORTER_2"/>
    <property type="match status" value="2"/>
</dbReference>
<dbReference type="PANTHER" id="PTHR43297">
    <property type="entry name" value="OLIGOPEPTIDE TRANSPORT ATP-BINDING PROTEIN APPD"/>
    <property type="match status" value="1"/>
</dbReference>
<accession>A0ABR7R3C9</accession>
<dbReference type="CDD" id="cd03257">
    <property type="entry name" value="ABC_NikE_OppD_transporters"/>
    <property type="match status" value="2"/>
</dbReference>
<dbReference type="InterPro" id="IPR050388">
    <property type="entry name" value="ABC_Ni/Peptide_Import"/>
</dbReference>
<dbReference type="Gene3D" id="3.40.50.300">
    <property type="entry name" value="P-loop containing nucleotide triphosphate hydrolases"/>
    <property type="match status" value="2"/>
</dbReference>
<dbReference type="NCBIfam" id="NF008453">
    <property type="entry name" value="PRK11308.1"/>
    <property type="match status" value="2"/>
</dbReference>
<dbReference type="InterPro" id="IPR003439">
    <property type="entry name" value="ABC_transporter-like_ATP-bd"/>
</dbReference>
<keyword evidence="7" id="KW-0472">Membrane</keyword>
<dbReference type="InterPro" id="IPR003593">
    <property type="entry name" value="AAA+_ATPase"/>
</dbReference>
<dbReference type="RefSeq" id="WP_187777419.1">
    <property type="nucleotide sequence ID" value="NZ_JACTUZ010000010.1"/>
</dbReference>
<evidence type="ECO:0000256" key="2">
    <source>
        <dbReference type="ARBA" id="ARBA00005417"/>
    </source>
</evidence>
<keyword evidence="10" id="KW-1185">Reference proteome</keyword>
<keyword evidence="4" id="KW-1003">Cell membrane</keyword>
<evidence type="ECO:0000256" key="1">
    <source>
        <dbReference type="ARBA" id="ARBA00004417"/>
    </source>
</evidence>
<keyword evidence="3" id="KW-0813">Transport</keyword>
<evidence type="ECO:0000256" key="6">
    <source>
        <dbReference type="ARBA" id="ARBA00022840"/>
    </source>
</evidence>
<evidence type="ECO:0000313" key="10">
    <source>
        <dbReference type="Proteomes" id="UP000603940"/>
    </source>
</evidence>
<protein>
    <submittedName>
        <fullName evidence="9">ABC transporter ATP-binding protein</fullName>
    </submittedName>
</protein>
<evidence type="ECO:0000256" key="5">
    <source>
        <dbReference type="ARBA" id="ARBA00022741"/>
    </source>
</evidence>
<keyword evidence="5" id="KW-0547">Nucleotide-binding</keyword>
<name>A0ABR7R3C9_9PROT</name>
<dbReference type="NCBIfam" id="NF007739">
    <property type="entry name" value="PRK10419.1"/>
    <property type="match status" value="2"/>
</dbReference>
<evidence type="ECO:0000256" key="7">
    <source>
        <dbReference type="ARBA" id="ARBA00023136"/>
    </source>
</evidence>
<organism evidence="9 10">
    <name type="scientific">Pseudoroseomonas ludipueritiae</name>
    <dbReference type="NCBI Taxonomy" id="198093"/>
    <lineage>
        <taxon>Bacteria</taxon>
        <taxon>Pseudomonadati</taxon>
        <taxon>Pseudomonadota</taxon>
        <taxon>Alphaproteobacteria</taxon>
        <taxon>Acetobacterales</taxon>
        <taxon>Acetobacteraceae</taxon>
        <taxon>Pseudoroseomonas</taxon>
    </lineage>
</organism>
<dbReference type="InterPro" id="IPR027417">
    <property type="entry name" value="P-loop_NTPase"/>
</dbReference>
<comment type="caution">
    <text evidence="9">The sequence shown here is derived from an EMBL/GenBank/DDBJ whole genome shotgun (WGS) entry which is preliminary data.</text>
</comment>
<dbReference type="SMART" id="SM00382">
    <property type="entry name" value="AAA"/>
    <property type="match status" value="2"/>
</dbReference>
<gene>
    <name evidence="9" type="ORF">IBL25_04790</name>
</gene>
<sequence length="587" mass="64108">MSDDTLLEIQDLHLAMRSFEGEVQVLNGVSFAVKRGEIWGIVGETGSGKSLTGLSVSRLVPTPPGRYLGGSVRFQGRDMLQQTEDTMRTLRGRRIGMIFQDPTTNLNPTFRIGTQLVDVALHAARQEPGLLGLAPGASRRAMRQAAEKHAVAMLEKVGIPNAAARVNDYPHQFSGGMKQRVLIAMALIGRPDLLIADEPTTALDVSVQAQILRLIHGLVEEHNLGVLFITHNLGVVAQLCTHVAVMYAGAIVESGPVREVLKHPRHDYTRGLLASVPKPSMKRGELRGLAGGALAAEPLAPPPPRPAPGGTILSIENVVKEFPGARRGFFDRAPPVKALQDVSLAIRKGESFGLVGESGSGKTTLTRCILQLEKVSSGRIVYDGIELTAQTPQQMQALRARIQIVFQDPYASLNPRMTVRDIIAEPMEIHHDKIALSPRQRTDRAAELLQQVGLATQHLNRYPHEFSGGQRQRIGIARALAPKPDFLILDEPTSALDVSVQAQVLNLLHDLQSRLGLTYFFISHDLGVIRYICDRVALIHHGRLVEQGETEEVFTAPQSDYAKMLLAAMPDPDPDLSPLRRPELALL</sequence>
<dbReference type="GO" id="GO:0005524">
    <property type="term" value="F:ATP binding"/>
    <property type="evidence" value="ECO:0007669"/>
    <property type="project" value="UniProtKB-KW"/>
</dbReference>
<dbReference type="SUPFAM" id="SSF52540">
    <property type="entry name" value="P-loop containing nucleoside triphosphate hydrolases"/>
    <property type="match status" value="2"/>
</dbReference>
<comment type="subcellular location">
    <subcellularLocation>
        <location evidence="1">Cell inner membrane</location>
        <topology evidence="1">Peripheral membrane protein</topology>
    </subcellularLocation>
</comment>
<evidence type="ECO:0000259" key="8">
    <source>
        <dbReference type="PROSITE" id="PS50893"/>
    </source>
</evidence>
<dbReference type="Proteomes" id="UP000603940">
    <property type="component" value="Unassembled WGS sequence"/>
</dbReference>
<dbReference type="Pfam" id="PF00005">
    <property type="entry name" value="ABC_tran"/>
    <property type="match status" value="2"/>
</dbReference>
<reference evidence="9 10" key="1">
    <citation type="journal article" date="2009" name="Int. J. Syst. Evol. Microbiol.">
        <title>Transfer of Teichococcus ludipueritiae and Muricoccus roseus to the genus Roseomonas, as Roseomonas ludipueritiae comb. nov. and Roseomonas rosea comb. nov., respectively, and emended description of the genus Roseomonas.</title>
        <authorList>
            <person name="Sanchez-Porro C."/>
            <person name="Gallego V."/>
            <person name="Busse H.J."/>
            <person name="Kampfer P."/>
            <person name="Ventosa A."/>
        </authorList>
    </citation>
    <scope>NUCLEOTIDE SEQUENCE [LARGE SCALE GENOMIC DNA]</scope>
    <source>
        <strain evidence="9 10">DSM 14915</strain>
    </source>
</reference>
<evidence type="ECO:0000313" key="9">
    <source>
        <dbReference type="EMBL" id="MBC9176254.1"/>
    </source>
</evidence>
<keyword evidence="6 9" id="KW-0067">ATP-binding</keyword>
<evidence type="ECO:0000256" key="3">
    <source>
        <dbReference type="ARBA" id="ARBA00022448"/>
    </source>
</evidence>
<dbReference type="InterPro" id="IPR017871">
    <property type="entry name" value="ABC_transporter-like_CS"/>
</dbReference>
<comment type="similarity">
    <text evidence="2">Belongs to the ABC transporter superfamily.</text>
</comment>